<dbReference type="PANTHER" id="PTHR21253">
    <property type="entry name" value="F-BOX ONLY PROTEIN 11-RELATED"/>
    <property type="match status" value="1"/>
</dbReference>
<dbReference type="eggNOG" id="ENOG502QQEE">
    <property type="taxonomic scope" value="Eukaryota"/>
</dbReference>
<proteinExistence type="predicted"/>
<accession>B4GE93</accession>
<sequence>MLFDMVTLLSTMYNYQPNYCIMRTLCEARLLLAPPGLTLFHDIFRIMLRYVHPEIAHKPKYREAFTAGHSLHECASLYGPHCRQSFLLLLTEPFREKNDR</sequence>
<dbReference type="Proteomes" id="UP000008744">
    <property type="component" value="Unassembled WGS sequence"/>
</dbReference>
<dbReference type="AlphaFoldDB" id="B4GE93"/>
<evidence type="ECO:0000313" key="2">
    <source>
        <dbReference type="Proteomes" id="UP000008744"/>
    </source>
</evidence>
<reference evidence="1 2" key="1">
    <citation type="journal article" date="2007" name="Nature">
        <title>Evolution of genes and genomes on the Drosophila phylogeny.</title>
        <authorList>
            <consortium name="Drosophila 12 Genomes Consortium"/>
            <person name="Clark A.G."/>
            <person name="Eisen M.B."/>
            <person name="Smith D.R."/>
            <person name="Bergman C.M."/>
            <person name="Oliver B."/>
            <person name="Markow T.A."/>
            <person name="Kaufman T.C."/>
            <person name="Kellis M."/>
            <person name="Gelbart W."/>
            <person name="Iyer V.N."/>
            <person name="Pollard D.A."/>
            <person name="Sackton T.B."/>
            <person name="Larracuente A.M."/>
            <person name="Singh N.D."/>
            <person name="Abad J.P."/>
            <person name="Abt D.N."/>
            <person name="Adryan B."/>
            <person name="Aguade M."/>
            <person name="Akashi H."/>
            <person name="Anderson W.W."/>
            <person name="Aquadro C.F."/>
            <person name="Ardell D.H."/>
            <person name="Arguello R."/>
            <person name="Artieri C.G."/>
            <person name="Barbash D.A."/>
            <person name="Barker D."/>
            <person name="Barsanti P."/>
            <person name="Batterham P."/>
            <person name="Batzoglou S."/>
            <person name="Begun D."/>
            <person name="Bhutkar A."/>
            <person name="Blanco E."/>
            <person name="Bosak S.A."/>
            <person name="Bradley R.K."/>
            <person name="Brand A.D."/>
            <person name="Brent M.R."/>
            <person name="Brooks A.N."/>
            <person name="Brown R.H."/>
            <person name="Butlin R.K."/>
            <person name="Caggese C."/>
            <person name="Calvi B.R."/>
            <person name="Bernardo de Carvalho A."/>
            <person name="Caspi A."/>
            <person name="Castrezana S."/>
            <person name="Celniker S.E."/>
            <person name="Chang J.L."/>
            <person name="Chapple C."/>
            <person name="Chatterji S."/>
            <person name="Chinwalla A."/>
            <person name="Civetta A."/>
            <person name="Clifton S.W."/>
            <person name="Comeron J.M."/>
            <person name="Costello J.C."/>
            <person name="Coyne J.A."/>
            <person name="Daub J."/>
            <person name="David R.G."/>
            <person name="Delcher A.L."/>
            <person name="Delehaunty K."/>
            <person name="Do C.B."/>
            <person name="Ebling H."/>
            <person name="Edwards K."/>
            <person name="Eickbush T."/>
            <person name="Evans J.D."/>
            <person name="Filipski A."/>
            <person name="Findeiss S."/>
            <person name="Freyhult E."/>
            <person name="Fulton L."/>
            <person name="Fulton R."/>
            <person name="Garcia A.C."/>
            <person name="Gardiner A."/>
            <person name="Garfield D.A."/>
            <person name="Garvin B.E."/>
            <person name="Gibson G."/>
            <person name="Gilbert D."/>
            <person name="Gnerre S."/>
            <person name="Godfrey J."/>
            <person name="Good R."/>
            <person name="Gotea V."/>
            <person name="Gravely B."/>
            <person name="Greenberg A.J."/>
            <person name="Griffiths-Jones S."/>
            <person name="Gross S."/>
            <person name="Guigo R."/>
            <person name="Gustafson E.A."/>
            <person name="Haerty W."/>
            <person name="Hahn M.W."/>
            <person name="Halligan D.L."/>
            <person name="Halpern A.L."/>
            <person name="Halter G.M."/>
            <person name="Han M.V."/>
            <person name="Heger A."/>
            <person name="Hillier L."/>
            <person name="Hinrichs A.S."/>
            <person name="Holmes I."/>
            <person name="Hoskins R.A."/>
            <person name="Hubisz M.J."/>
            <person name="Hultmark D."/>
            <person name="Huntley M.A."/>
            <person name="Jaffe D.B."/>
            <person name="Jagadeeshan S."/>
            <person name="Jeck W.R."/>
            <person name="Johnson J."/>
            <person name="Jones C.D."/>
            <person name="Jordan W.C."/>
            <person name="Karpen G.H."/>
            <person name="Kataoka E."/>
            <person name="Keightley P.D."/>
            <person name="Kheradpour P."/>
            <person name="Kirkness E.F."/>
            <person name="Koerich L.B."/>
            <person name="Kristiansen K."/>
            <person name="Kudrna D."/>
            <person name="Kulathinal R.J."/>
            <person name="Kumar S."/>
            <person name="Kwok R."/>
            <person name="Lander E."/>
            <person name="Langley C.H."/>
            <person name="Lapoint R."/>
            <person name="Lazzaro B.P."/>
            <person name="Lee S.J."/>
            <person name="Levesque L."/>
            <person name="Li R."/>
            <person name="Lin C.F."/>
            <person name="Lin M.F."/>
            <person name="Lindblad-Toh K."/>
            <person name="Llopart A."/>
            <person name="Long M."/>
            <person name="Low L."/>
            <person name="Lozovsky E."/>
            <person name="Lu J."/>
            <person name="Luo M."/>
            <person name="Machado C.A."/>
            <person name="Makalowski W."/>
            <person name="Marzo M."/>
            <person name="Matsuda M."/>
            <person name="Matzkin L."/>
            <person name="McAllister B."/>
            <person name="McBride C.S."/>
            <person name="McKernan B."/>
            <person name="McKernan K."/>
            <person name="Mendez-Lago M."/>
            <person name="Minx P."/>
            <person name="Mollenhauer M.U."/>
            <person name="Montooth K."/>
            <person name="Mount S.M."/>
            <person name="Mu X."/>
            <person name="Myers E."/>
            <person name="Negre B."/>
            <person name="Newfeld S."/>
            <person name="Nielsen R."/>
            <person name="Noor M.A."/>
            <person name="O'Grady P."/>
            <person name="Pachter L."/>
            <person name="Papaceit M."/>
            <person name="Parisi M.J."/>
            <person name="Parisi M."/>
            <person name="Parts L."/>
            <person name="Pedersen J.S."/>
            <person name="Pesole G."/>
            <person name="Phillippy A.M."/>
            <person name="Ponting C.P."/>
            <person name="Pop M."/>
            <person name="Porcelli D."/>
            <person name="Powell J.R."/>
            <person name="Prohaska S."/>
            <person name="Pruitt K."/>
            <person name="Puig M."/>
            <person name="Quesneville H."/>
            <person name="Ram K.R."/>
            <person name="Rand D."/>
            <person name="Rasmussen M.D."/>
            <person name="Reed L.K."/>
            <person name="Reenan R."/>
            <person name="Reily A."/>
            <person name="Remington K.A."/>
            <person name="Rieger T.T."/>
            <person name="Ritchie M.G."/>
            <person name="Robin C."/>
            <person name="Rogers Y.H."/>
            <person name="Rohde C."/>
            <person name="Rozas J."/>
            <person name="Rubenfield M.J."/>
            <person name="Ruiz A."/>
            <person name="Russo S."/>
            <person name="Salzberg S.L."/>
            <person name="Sanchez-Gracia A."/>
            <person name="Saranga D.J."/>
            <person name="Sato H."/>
            <person name="Schaeffer S.W."/>
            <person name="Schatz M.C."/>
            <person name="Schlenke T."/>
            <person name="Schwartz R."/>
            <person name="Segarra C."/>
            <person name="Singh R.S."/>
            <person name="Sirot L."/>
            <person name="Sirota M."/>
            <person name="Sisneros N.B."/>
            <person name="Smith C.D."/>
            <person name="Smith T.F."/>
            <person name="Spieth J."/>
            <person name="Stage D.E."/>
            <person name="Stark A."/>
            <person name="Stephan W."/>
            <person name="Strausberg R.L."/>
            <person name="Strempel S."/>
            <person name="Sturgill D."/>
            <person name="Sutton G."/>
            <person name="Sutton G.G."/>
            <person name="Tao W."/>
            <person name="Teichmann S."/>
            <person name="Tobari Y.N."/>
            <person name="Tomimura Y."/>
            <person name="Tsolas J.M."/>
            <person name="Valente V.L."/>
            <person name="Venter E."/>
            <person name="Venter J.C."/>
            <person name="Vicario S."/>
            <person name="Vieira F.G."/>
            <person name="Vilella A.J."/>
            <person name="Villasante A."/>
            <person name="Walenz B."/>
            <person name="Wang J."/>
            <person name="Wasserman M."/>
            <person name="Watts T."/>
            <person name="Wilson D."/>
            <person name="Wilson R.K."/>
            <person name="Wing R.A."/>
            <person name="Wolfner M.F."/>
            <person name="Wong A."/>
            <person name="Wong G.K."/>
            <person name="Wu C.I."/>
            <person name="Wu G."/>
            <person name="Yamamoto D."/>
            <person name="Yang H.P."/>
            <person name="Yang S.P."/>
            <person name="Yorke J.A."/>
            <person name="Yoshida K."/>
            <person name="Zdobnov E."/>
            <person name="Zhang P."/>
            <person name="Zhang Y."/>
            <person name="Zimin A.V."/>
            <person name="Baldwin J."/>
            <person name="Abdouelleil A."/>
            <person name="Abdulkadir J."/>
            <person name="Abebe A."/>
            <person name="Abera B."/>
            <person name="Abreu J."/>
            <person name="Acer S.C."/>
            <person name="Aftuck L."/>
            <person name="Alexander A."/>
            <person name="An P."/>
            <person name="Anderson E."/>
            <person name="Anderson S."/>
            <person name="Arachi H."/>
            <person name="Azer M."/>
            <person name="Bachantsang P."/>
            <person name="Barry A."/>
            <person name="Bayul T."/>
            <person name="Berlin A."/>
            <person name="Bessette D."/>
            <person name="Bloom T."/>
            <person name="Blye J."/>
            <person name="Boguslavskiy L."/>
            <person name="Bonnet C."/>
            <person name="Boukhgalter B."/>
            <person name="Bourzgui I."/>
            <person name="Brown A."/>
            <person name="Cahill P."/>
            <person name="Channer S."/>
            <person name="Cheshatsang Y."/>
            <person name="Chuda L."/>
            <person name="Citroen M."/>
            <person name="Collymore A."/>
            <person name="Cooke P."/>
            <person name="Costello M."/>
            <person name="D'Aco K."/>
            <person name="Daza R."/>
            <person name="De Haan G."/>
            <person name="DeGray S."/>
            <person name="DeMaso C."/>
            <person name="Dhargay N."/>
            <person name="Dooley K."/>
            <person name="Dooley E."/>
            <person name="Doricent M."/>
            <person name="Dorje P."/>
            <person name="Dorjee K."/>
            <person name="Dupes A."/>
            <person name="Elong R."/>
            <person name="Falk J."/>
            <person name="Farina A."/>
            <person name="Faro S."/>
            <person name="Ferguson D."/>
            <person name="Fisher S."/>
            <person name="Foley C.D."/>
            <person name="Franke A."/>
            <person name="Friedrich D."/>
            <person name="Gadbois L."/>
            <person name="Gearin G."/>
            <person name="Gearin C.R."/>
            <person name="Giannoukos G."/>
            <person name="Goode T."/>
            <person name="Graham J."/>
            <person name="Grandbois E."/>
            <person name="Grewal S."/>
            <person name="Gyaltsen K."/>
            <person name="Hafez N."/>
            <person name="Hagos B."/>
            <person name="Hall J."/>
            <person name="Henson C."/>
            <person name="Hollinger A."/>
            <person name="Honan T."/>
            <person name="Huard M.D."/>
            <person name="Hughes L."/>
            <person name="Hurhula B."/>
            <person name="Husby M.E."/>
            <person name="Kamat A."/>
            <person name="Kanga B."/>
            <person name="Kashin S."/>
            <person name="Khazanovich D."/>
            <person name="Kisner P."/>
            <person name="Lance K."/>
            <person name="Lara M."/>
            <person name="Lee W."/>
            <person name="Lennon N."/>
            <person name="Letendre F."/>
            <person name="LeVine R."/>
            <person name="Lipovsky A."/>
            <person name="Liu X."/>
            <person name="Liu J."/>
            <person name="Liu S."/>
            <person name="Lokyitsang T."/>
            <person name="Lokyitsang Y."/>
            <person name="Lubonja R."/>
            <person name="Lui A."/>
            <person name="MacDonald P."/>
            <person name="Magnisalis V."/>
            <person name="Maru K."/>
            <person name="Matthews C."/>
            <person name="McCusker W."/>
            <person name="McDonough S."/>
            <person name="Mehta T."/>
            <person name="Meldrim J."/>
            <person name="Meneus L."/>
            <person name="Mihai O."/>
            <person name="Mihalev A."/>
            <person name="Mihova T."/>
            <person name="Mittelman R."/>
            <person name="Mlenga V."/>
            <person name="Montmayeur A."/>
            <person name="Mulrain L."/>
            <person name="Navidi A."/>
            <person name="Naylor J."/>
            <person name="Negash T."/>
            <person name="Nguyen T."/>
            <person name="Nguyen N."/>
            <person name="Nicol R."/>
            <person name="Norbu C."/>
            <person name="Norbu N."/>
            <person name="Novod N."/>
            <person name="O'Neill B."/>
            <person name="Osman S."/>
            <person name="Markiewicz E."/>
            <person name="Oyono O.L."/>
            <person name="Patti C."/>
            <person name="Phunkhang P."/>
            <person name="Pierre F."/>
            <person name="Priest M."/>
            <person name="Raghuraman S."/>
            <person name="Rege F."/>
            <person name="Reyes R."/>
            <person name="Rise C."/>
            <person name="Rogov P."/>
            <person name="Ross K."/>
            <person name="Ryan E."/>
            <person name="Settipalli S."/>
            <person name="Shea T."/>
            <person name="Sherpa N."/>
            <person name="Shi L."/>
            <person name="Shih D."/>
            <person name="Sparrow T."/>
            <person name="Spaulding J."/>
            <person name="Stalker J."/>
            <person name="Stange-Thomann N."/>
            <person name="Stavropoulos S."/>
            <person name="Stone C."/>
            <person name="Strader C."/>
            <person name="Tesfaye S."/>
            <person name="Thomson T."/>
            <person name="Thoulutsang Y."/>
            <person name="Thoulutsang D."/>
            <person name="Topham K."/>
            <person name="Topping I."/>
            <person name="Tsamla T."/>
            <person name="Vassiliev H."/>
            <person name="Vo A."/>
            <person name="Wangchuk T."/>
            <person name="Wangdi T."/>
            <person name="Weiand M."/>
            <person name="Wilkinson J."/>
            <person name="Wilson A."/>
            <person name="Yadav S."/>
            <person name="Young G."/>
            <person name="Yu Q."/>
            <person name="Zembek L."/>
            <person name="Zhong D."/>
            <person name="Zimmer A."/>
            <person name="Zwirko Z."/>
            <person name="Jaffe D.B."/>
            <person name="Alvarez P."/>
            <person name="Brockman W."/>
            <person name="Butler J."/>
            <person name="Chin C."/>
            <person name="Gnerre S."/>
            <person name="Grabherr M."/>
            <person name="Kleber M."/>
            <person name="Mauceli E."/>
            <person name="MacCallum I."/>
        </authorList>
    </citation>
    <scope>NUCLEOTIDE SEQUENCE [LARGE SCALE GENOMIC DNA]</scope>
    <source>
        <strain evidence="2">MSH-3 / Tucson 14011-0111.49</strain>
    </source>
</reference>
<dbReference type="OrthoDB" id="8180611at2759"/>
<name>B4GE93_DROPE</name>
<dbReference type="InterPro" id="IPR006631">
    <property type="entry name" value="DM4_12"/>
</dbReference>
<dbReference type="EMBL" id="CH479182">
    <property type="protein sequence ID" value="EDW33928.1"/>
    <property type="molecule type" value="Genomic_DNA"/>
</dbReference>
<evidence type="ECO:0000313" key="1">
    <source>
        <dbReference type="EMBL" id="EDW33928.1"/>
    </source>
</evidence>
<dbReference type="PANTHER" id="PTHR21253:SF0">
    <property type="entry name" value="F-BOX ONLY PROTEIN 11-RELATED"/>
    <property type="match status" value="1"/>
</dbReference>
<organism evidence="2">
    <name type="scientific">Drosophila persimilis</name>
    <name type="common">Fruit fly</name>
    <dbReference type="NCBI Taxonomy" id="7234"/>
    <lineage>
        <taxon>Eukaryota</taxon>
        <taxon>Metazoa</taxon>
        <taxon>Ecdysozoa</taxon>
        <taxon>Arthropoda</taxon>
        <taxon>Hexapoda</taxon>
        <taxon>Insecta</taxon>
        <taxon>Pterygota</taxon>
        <taxon>Neoptera</taxon>
        <taxon>Endopterygota</taxon>
        <taxon>Diptera</taxon>
        <taxon>Brachycera</taxon>
        <taxon>Muscomorpha</taxon>
        <taxon>Ephydroidea</taxon>
        <taxon>Drosophilidae</taxon>
        <taxon>Drosophila</taxon>
        <taxon>Sophophora</taxon>
    </lineage>
</organism>
<dbReference type="SMART" id="SM00718">
    <property type="entry name" value="DM4_12"/>
    <property type="match status" value="1"/>
</dbReference>
<gene>
    <name evidence="1" type="primary">Dper\GL21864</name>
    <name evidence="1" type="ORF">Dper_GL21864</name>
</gene>
<keyword evidence="2" id="KW-1185">Reference proteome</keyword>
<protein>
    <submittedName>
        <fullName evidence="1">GL21864</fullName>
    </submittedName>
</protein>
<dbReference type="Pfam" id="PF07841">
    <property type="entry name" value="DM4_12"/>
    <property type="match status" value="1"/>
</dbReference>
<dbReference type="HOGENOM" id="CLU_2308912_0_0_1"/>
<dbReference type="PhylomeDB" id="B4GE93"/>